<comment type="caution">
    <text evidence="2">The sequence shown here is derived from an EMBL/GenBank/DDBJ whole genome shotgun (WGS) entry which is preliminary data.</text>
</comment>
<evidence type="ECO:0000313" key="3">
    <source>
        <dbReference type="Proteomes" id="UP001500359"/>
    </source>
</evidence>
<feature type="signal peptide" evidence="1">
    <location>
        <begin position="1"/>
        <end position="20"/>
    </location>
</feature>
<protein>
    <recommendedName>
        <fullName evidence="4">Lipoprotein</fullName>
    </recommendedName>
</protein>
<accession>A0ABN1LGY0</accession>
<organism evidence="2 3">
    <name type="scientific">Aliiglaciecola litoralis</name>
    <dbReference type="NCBI Taxonomy" id="582857"/>
    <lineage>
        <taxon>Bacteria</taxon>
        <taxon>Pseudomonadati</taxon>
        <taxon>Pseudomonadota</taxon>
        <taxon>Gammaproteobacteria</taxon>
        <taxon>Alteromonadales</taxon>
        <taxon>Alteromonadaceae</taxon>
        <taxon>Aliiglaciecola</taxon>
    </lineage>
</organism>
<gene>
    <name evidence="2" type="ORF">GCM10009114_16070</name>
</gene>
<keyword evidence="1" id="KW-0732">Signal</keyword>
<dbReference type="PROSITE" id="PS51257">
    <property type="entry name" value="PROKAR_LIPOPROTEIN"/>
    <property type="match status" value="1"/>
</dbReference>
<proteinExistence type="predicted"/>
<sequence length="182" mass="21481">MKIWLQLLPLLILLTGCASPRGSYQGEHLVIPFVDALQQWQLFQKADDSFRSNMWQKPGERWADTYAVSIYYKQFHNLELKRQEMDAPGKQHCQTFESNVLAHPKQGEMQSLFWRTQCKLENKVVAEMLHLMIQGQESYYQIQKIWKFDVDDSEFTLWQARFEDTFVCHQGPQESTCPSLDD</sequence>
<keyword evidence="3" id="KW-1185">Reference proteome</keyword>
<name>A0ABN1LGY0_9ALTE</name>
<evidence type="ECO:0008006" key="4">
    <source>
        <dbReference type="Google" id="ProtNLM"/>
    </source>
</evidence>
<evidence type="ECO:0000256" key="1">
    <source>
        <dbReference type="SAM" id="SignalP"/>
    </source>
</evidence>
<dbReference type="Proteomes" id="UP001500359">
    <property type="component" value="Unassembled WGS sequence"/>
</dbReference>
<dbReference type="EMBL" id="BAAAFD010000003">
    <property type="protein sequence ID" value="GAA0855928.1"/>
    <property type="molecule type" value="Genomic_DNA"/>
</dbReference>
<feature type="chain" id="PRO_5047280368" description="Lipoprotein" evidence="1">
    <location>
        <begin position="21"/>
        <end position="182"/>
    </location>
</feature>
<evidence type="ECO:0000313" key="2">
    <source>
        <dbReference type="EMBL" id="GAA0855928.1"/>
    </source>
</evidence>
<dbReference type="RefSeq" id="WP_343858498.1">
    <property type="nucleotide sequence ID" value="NZ_BAAAFD010000003.1"/>
</dbReference>
<reference evidence="2 3" key="1">
    <citation type="journal article" date="2019" name="Int. J. Syst. Evol. Microbiol.">
        <title>The Global Catalogue of Microorganisms (GCM) 10K type strain sequencing project: providing services to taxonomists for standard genome sequencing and annotation.</title>
        <authorList>
            <consortium name="The Broad Institute Genomics Platform"/>
            <consortium name="The Broad Institute Genome Sequencing Center for Infectious Disease"/>
            <person name="Wu L."/>
            <person name="Ma J."/>
        </authorList>
    </citation>
    <scope>NUCLEOTIDE SEQUENCE [LARGE SCALE GENOMIC DNA]</scope>
    <source>
        <strain evidence="2 3">JCM 15896</strain>
    </source>
</reference>